<dbReference type="InterPro" id="IPR009056">
    <property type="entry name" value="Cyt_c-like_dom"/>
</dbReference>
<accession>A0A8T0J7B9</accession>
<reference evidence="16" key="1">
    <citation type="submission" date="2020-06" db="EMBL/GenBank/DDBJ databases">
        <title>WGS assembly of Ceratodon purpureus strain R40.</title>
        <authorList>
            <person name="Carey S.B."/>
            <person name="Jenkins J."/>
            <person name="Shu S."/>
            <person name="Lovell J.T."/>
            <person name="Sreedasyam A."/>
            <person name="Maumus F."/>
            <person name="Tiley G.P."/>
            <person name="Fernandez-Pozo N."/>
            <person name="Barry K."/>
            <person name="Chen C."/>
            <person name="Wang M."/>
            <person name="Lipzen A."/>
            <person name="Daum C."/>
            <person name="Saski C.A."/>
            <person name="Payton A.C."/>
            <person name="Mcbreen J.C."/>
            <person name="Conrad R.E."/>
            <person name="Kollar L.M."/>
            <person name="Olsson S."/>
            <person name="Huttunen S."/>
            <person name="Landis J.B."/>
            <person name="Wickett N.J."/>
            <person name="Johnson M.G."/>
            <person name="Rensing S.A."/>
            <person name="Grimwood J."/>
            <person name="Schmutz J."/>
            <person name="Mcdaniel S.F."/>
        </authorList>
    </citation>
    <scope>NUCLEOTIDE SEQUENCE</scope>
    <source>
        <strain evidence="16">R40</strain>
    </source>
</reference>
<sequence>MVAMAMALSLSLSRGTMALLHPSWAPASPSTPPLPLPLPLPLGLPTPLALIITPLSFRHGRGAKPKSSCPRPNPKTSASKSPSVKQPNEAKCTIANETSPDPFSVLALMLVAGACAAAFGCSSPQLGAAYAAEGVTEDSTTIFQRSCAGCHAGGGNILQPNATLFAKDLDRNGRANVDDVFQITYFGKGRMPGYGQKCTPRGQCTFGPRLSDSDIRALAEFVRLQADQGWAE</sequence>
<organism evidence="16 17">
    <name type="scientific">Ceratodon purpureus</name>
    <name type="common">Fire moss</name>
    <name type="synonym">Dicranum purpureum</name>
    <dbReference type="NCBI Taxonomy" id="3225"/>
    <lineage>
        <taxon>Eukaryota</taxon>
        <taxon>Viridiplantae</taxon>
        <taxon>Streptophyta</taxon>
        <taxon>Embryophyta</taxon>
        <taxon>Bryophyta</taxon>
        <taxon>Bryophytina</taxon>
        <taxon>Bryopsida</taxon>
        <taxon>Dicranidae</taxon>
        <taxon>Pseudoditrichales</taxon>
        <taxon>Ditrichaceae</taxon>
        <taxon>Ceratodon</taxon>
    </lineage>
</organism>
<comment type="similarity">
    <text evidence="2">Belongs to the cytochrome c family. PetJ subfamily.</text>
</comment>
<evidence type="ECO:0000313" key="17">
    <source>
        <dbReference type="Proteomes" id="UP000822688"/>
    </source>
</evidence>
<feature type="compositionally biased region" description="Polar residues" evidence="13">
    <location>
        <begin position="74"/>
        <end position="86"/>
    </location>
</feature>
<evidence type="ECO:0000256" key="11">
    <source>
        <dbReference type="ARBA" id="ARBA00033211"/>
    </source>
</evidence>
<dbReference type="GO" id="GO:0020037">
    <property type="term" value="F:heme binding"/>
    <property type="evidence" value="ECO:0007669"/>
    <property type="project" value="InterPro"/>
</dbReference>
<evidence type="ECO:0000256" key="4">
    <source>
        <dbReference type="ARBA" id="ARBA00022617"/>
    </source>
</evidence>
<dbReference type="SUPFAM" id="SSF46626">
    <property type="entry name" value="Cytochrome c"/>
    <property type="match status" value="1"/>
</dbReference>
<dbReference type="AlphaFoldDB" id="A0A8T0J7B9"/>
<keyword evidence="3" id="KW-0813">Transport</keyword>
<dbReference type="FunFam" id="1.10.760.10:FF:000021">
    <property type="entry name" value="Cytochrome c6, chloroplastic"/>
    <property type="match status" value="1"/>
</dbReference>
<name>A0A8T0J7B9_CERPU</name>
<feature type="domain" description="Cytochrome c" evidence="15">
    <location>
        <begin position="134"/>
        <end position="226"/>
    </location>
</feature>
<keyword evidence="14" id="KW-0732">Signal</keyword>
<evidence type="ECO:0000256" key="5">
    <source>
        <dbReference type="ARBA" id="ARBA00022723"/>
    </source>
</evidence>
<keyword evidence="7 12" id="KW-0408">Iron</keyword>
<evidence type="ECO:0000256" key="3">
    <source>
        <dbReference type="ARBA" id="ARBA00022448"/>
    </source>
</evidence>
<dbReference type="GO" id="GO:0005506">
    <property type="term" value="F:iron ion binding"/>
    <property type="evidence" value="ECO:0007669"/>
    <property type="project" value="InterPro"/>
</dbReference>
<proteinExistence type="inferred from homology"/>
<dbReference type="PROSITE" id="PS51007">
    <property type="entry name" value="CYTC"/>
    <property type="match status" value="1"/>
</dbReference>
<keyword evidence="8" id="KW-0793">Thylakoid</keyword>
<dbReference type="PANTHER" id="PTHR34688:SF2">
    <property type="entry name" value="CYTOCHROME C6, CHLOROPLASTIC"/>
    <property type="match status" value="1"/>
</dbReference>
<comment type="function">
    <text evidence="1">Functions as an electron carrier between membrane-bound cytochrome b6-f and photosystem I in oxygenic photosynthesis.</text>
</comment>
<keyword evidence="5 12" id="KW-0479">Metal-binding</keyword>
<evidence type="ECO:0000313" key="16">
    <source>
        <dbReference type="EMBL" id="KAG0590681.1"/>
    </source>
</evidence>
<dbReference type="InterPro" id="IPR036909">
    <property type="entry name" value="Cyt_c-like_dom_sf"/>
</dbReference>
<evidence type="ECO:0000259" key="15">
    <source>
        <dbReference type="PROSITE" id="PS51007"/>
    </source>
</evidence>
<dbReference type="InterPro" id="IPR023655">
    <property type="entry name" value="Cyt_C6"/>
</dbReference>
<gene>
    <name evidence="16" type="ORF">KC19_1G118900</name>
</gene>
<dbReference type="GO" id="GO:0009055">
    <property type="term" value="F:electron transfer activity"/>
    <property type="evidence" value="ECO:0007669"/>
    <property type="project" value="InterPro"/>
</dbReference>
<dbReference type="PANTHER" id="PTHR34688">
    <property type="entry name" value="CYTOCHROME C6, CHLOROPLASTIC"/>
    <property type="match status" value="1"/>
</dbReference>
<keyword evidence="17" id="KW-1185">Reference proteome</keyword>
<evidence type="ECO:0000256" key="8">
    <source>
        <dbReference type="ARBA" id="ARBA00023078"/>
    </source>
</evidence>
<dbReference type="Gene3D" id="1.10.760.10">
    <property type="entry name" value="Cytochrome c-like domain"/>
    <property type="match status" value="1"/>
</dbReference>
<evidence type="ECO:0000256" key="7">
    <source>
        <dbReference type="ARBA" id="ARBA00023004"/>
    </source>
</evidence>
<evidence type="ECO:0000256" key="2">
    <source>
        <dbReference type="ARBA" id="ARBA00009650"/>
    </source>
</evidence>
<evidence type="ECO:0000256" key="12">
    <source>
        <dbReference type="PROSITE-ProRule" id="PRU00433"/>
    </source>
</evidence>
<dbReference type="EMBL" id="CM026421">
    <property type="protein sequence ID" value="KAG0590681.1"/>
    <property type="molecule type" value="Genomic_DNA"/>
</dbReference>
<evidence type="ECO:0000256" key="13">
    <source>
        <dbReference type="SAM" id="MobiDB-lite"/>
    </source>
</evidence>
<keyword evidence="6" id="KW-0249">Electron transport</keyword>
<comment type="caution">
    <text evidence="16">The sequence shown here is derived from an EMBL/GenBank/DDBJ whole genome shotgun (WGS) entry which is preliminary data.</text>
</comment>
<evidence type="ECO:0000256" key="10">
    <source>
        <dbReference type="ARBA" id="ARBA00031247"/>
    </source>
</evidence>
<evidence type="ECO:0000256" key="1">
    <source>
        <dbReference type="ARBA" id="ARBA00002347"/>
    </source>
</evidence>
<protein>
    <recommendedName>
        <fullName evidence="11">Cytochrome c-553</fullName>
    </recommendedName>
    <alternativeName>
        <fullName evidence="10">Cytochrome c553</fullName>
    </alternativeName>
    <alternativeName>
        <fullName evidence="9">Soluble cytochrome f</fullName>
    </alternativeName>
</protein>
<dbReference type="Pfam" id="PF13442">
    <property type="entry name" value="Cytochrome_CBB3"/>
    <property type="match status" value="1"/>
</dbReference>
<feature type="signal peptide" evidence="14">
    <location>
        <begin position="1"/>
        <end position="18"/>
    </location>
</feature>
<evidence type="ECO:0000256" key="14">
    <source>
        <dbReference type="SAM" id="SignalP"/>
    </source>
</evidence>
<feature type="chain" id="PRO_5035856775" description="Cytochrome c-553" evidence="14">
    <location>
        <begin position="19"/>
        <end position="232"/>
    </location>
</feature>
<dbReference type="Proteomes" id="UP000822688">
    <property type="component" value="Chromosome 1"/>
</dbReference>
<keyword evidence="4 12" id="KW-0349">Heme</keyword>
<evidence type="ECO:0000256" key="6">
    <source>
        <dbReference type="ARBA" id="ARBA00022982"/>
    </source>
</evidence>
<evidence type="ECO:0000256" key="9">
    <source>
        <dbReference type="ARBA" id="ARBA00030448"/>
    </source>
</evidence>
<feature type="region of interest" description="Disordered" evidence="13">
    <location>
        <begin position="61"/>
        <end position="88"/>
    </location>
</feature>